<comment type="caution">
    <text evidence="1">The sequence shown here is derived from an EMBL/GenBank/DDBJ whole genome shotgun (WGS) entry which is preliminary data.</text>
</comment>
<organism evidence="1 2">
    <name type="scientific">Pseudomonas nitroreducens</name>
    <dbReference type="NCBI Taxonomy" id="46680"/>
    <lineage>
        <taxon>Bacteria</taxon>
        <taxon>Pseudomonadati</taxon>
        <taxon>Pseudomonadota</taxon>
        <taxon>Gammaproteobacteria</taxon>
        <taxon>Pseudomonadales</taxon>
        <taxon>Pseudomonadaceae</taxon>
        <taxon>Pseudomonas</taxon>
    </lineage>
</organism>
<evidence type="ECO:0000313" key="1">
    <source>
        <dbReference type="EMBL" id="MBB4867125.1"/>
    </source>
</evidence>
<dbReference type="RefSeq" id="WP_184596332.1">
    <property type="nucleotide sequence ID" value="NZ_JACHLI010000035.1"/>
</dbReference>
<dbReference type="InterPro" id="IPR025683">
    <property type="entry name" value="Protein_beta"/>
</dbReference>
<dbReference type="Pfam" id="PF14350">
    <property type="entry name" value="Beta_protein"/>
    <property type="match status" value="1"/>
</dbReference>
<dbReference type="Proteomes" id="UP000566995">
    <property type="component" value="Unassembled WGS sequence"/>
</dbReference>
<name>A0A7W7P4X5_PSENT</name>
<evidence type="ECO:0008006" key="3">
    <source>
        <dbReference type="Google" id="ProtNLM"/>
    </source>
</evidence>
<accession>A0A7W7P4X5</accession>
<dbReference type="AlphaFoldDB" id="A0A7W7P4X5"/>
<gene>
    <name evidence="1" type="ORF">HNP46_006033</name>
</gene>
<dbReference type="EMBL" id="JACHLI010000035">
    <property type="protein sequence ID" value="MBB4867125.1"/>
    <property type="molecule type" value="Genomic_DNA"/>
</dbReference>
<reference evidence="1 2" key="1">
    <citation type="submission" date="2020-08" db="EMBL/GenBank/DDBJ databases">
        <title>Functional genomics of gut bacteria from endangered species of beetles.</title>
        <authorList>
            <person name="Carlos-Shanley C."/>
        </authorList>
    </citation>
    <scope>NUCLEOTIDE SEQUENCE [LARGE SCALE GENOMIC DNA]</scope>
    <source>
        <strain evidence="1 2">S00179</strain>
    </source>
</reference>
<protein>
    <recommendedName>
        <fullName evidence="3">Beta protein</fullName>
    </recommendedName>
</protein>
<evidence type="ECO:0000313" key="2">
    <source>
        <dbReference type="Proteomes" id="UP000566995"/>
    </source>
</evidence>
<sequence>MSARYIPILKAKEGELRAVSLLSDRALRAIQPWFDVPPLSDKRRMELLERHSPPVESFLNSITFEMSRACKGRSVYLDLPRWATNAQTEGGEHVIPFMRNQLESMGVKVSPVVDIVRWDDPVYVNALQGMRLESGREFIVRFPIDRDTIEEMSEEDVFFARLEEICDVLALDPGLTRIMVDFGDLSSQRHTVPATLEVAGKAIPLLRRAGFIDISVSGCSLPAFISDAVKEQNSTGLVLRKEMLVWRDLVLNEVGPRAVVFSDYGIRGPNSNDVGGPSSTNGKIRYTIEKEYFIARGYPIKEGLKGAQYYDLAQTIIDSGHYMPGLSWGDAQILRCSHGEIKGNSSDWIAFDTNHHIEAVALEVLEFESKVAARKVREAVR</sequence>
<proteinExistence type="predicted"/>